<evidence type="ECO:0000259" key="3">
    <source>
        <dbReference type="Pfam" id="PF02230"/>
    </source>
</evidence>
<dbReference type="SUPFAM" id="SSF53474">
    <property type="entry name" value="alpha/beta-Hydrolases"/>
    <property type="match status" value="1"/>
</dbReference>
<dbReference type="InterPro" id="IPR050565">
    <property type="entry name" value="LYPA1-2/EST-like"/>
</dbReference>
<dbReference type="InterPro" id="IPR029058">
    <property type="entry name" value="AB_hydrolase_fold"/>
</dbReference>
<feature type="domain" description="Phospholipase/carboxylesterase/thioesterase" evidence="3">
    <location>
        <begin position="1"/>
        <end position="198"/>
    </location>
</feature>
<sequence length="204" mass="22155">VIFLHGLGDCGESYTSMLGPIVAKHIKCVCPTAPVQPVTINFNMRMNSWFDLRGLSASDPEDDVGIKKAAKDIHNEIESLVKSGIPHDRIIVGGFSQGGALALYASLTYPKTLAGVVGLSCWIPLHKDFPGAANSANLTTPIFQGHGDADCIVPLIWGQASRDKLKTFLKDNYTFKVYNGLGHSICDQEIKDVKKFIESRLPAK</sequence>
<dbReference type="Gene3D" id="3.40.50.1820">
    <property type="entry name" value="alpha/beta hydrolase"/>
    <property type="match status" value="1"/>
</dbReference>
<dbReference type="Pfam" id="PF02230">
    <property type="entry name" value="Abhydrolase_2"/>
    <property type="match status" value="1"/>
</dbReference>
<dbReference type="PANTHER" id="PTHR10655:SF68">
    <property type="entry name" value="PALMITOYL-PROTEIN HYDROLASE"/>
    <property type="match status" value="1"/>
</dbReference>
<reference evidence="4 5" key="1">
    <citation type="submission" date="2020-10" db="EMBL/GenBank/DDBJ databases">
        <authorList>
            <person name="Klimov P.B."/>
            <person name="Dyachkov S.M."/>
            <person name="Chetverikov P.E."/>
        </authorList>
    </citation>
    <scope>NUCLEOTIDE SEQUENCE [LARGE SCALE GENOMIC DNA]</scope>
    <source>
        <strain evidence="4">BMOC 18-1129-001#AD2665</strain>
        <tissue evidence="4">Entire mites</tissue>
    </source>
</reference>
<keyword evidence="5" id="KW-1185">Reference proteome</keyword>
<comment type="similarity">
    <text evidence="1">Belongs to the AB hydrolase superfamily. AB hydrolase 2 family.</text>
</comment>
<name>A0ABQ7SDB1_9ACAR</name>
<dbReference type="EC" id="3.1.2.22" evidence="2"/>
<protein>
    <recommendedName>
        <fullName evidence="2">palmitoyl-protein hydrolase</fullName>
        <ecNumber evidence="2">3.1.2.22</ecNumber>
    </recommendedName>
</protein>
<evidence type="ECO:0000313" key="5">
    <source>
        <dbReference type="Proteomes" id="UP000825002"/>
    </source>
</evidence>
<evidence type="ECO:0000256" key="2">
    <source>
        <dbReference type="ARBA" id="ARBA00012423"/>
    </source>
</evidence>
<dbReference type="Proteomes" id="UP000825002">
    <property type="component" value="Unassembled WGS sequence"/>
</dbReference>
<organism evidence="4 5">
    <name type="scientific">Fragariocoptes setiger</name>
    <dbReference type="NCBI Taxonomy" id="1670756"/>
    <lineage>
        <taxon>Eukaryota</taxon>
        <taxon>Metazoa</taxon>
        <taxon>Ecdysozoa</taxon>
        <taxon>Arthropoda</taxon>
        <taxon>Chelicerata</taxon>
        <taxon>Arachnida</taxon>
        <taxon>Acari</taxon>
        <taxon>Acariformes</taxon>
        <taxon>Trombidiformes</taxon>
        <taxon>Prostigmata</taxon>
        <taxon>Eupodina</taxon>
        <taxon>Eriophyoidea</taxon>
        <taxon>Phytoptidae</taxon>
        <taxon>Fragariocoptes</taxon>
    </lineage>
</organism>
<dbReference type="PANTHER" id="PTHR10655">
    <property type="entry name" value="LYSOPHOSPHOLIPASE-RELATED"/>
    <property type="match status" value="1"/>
</dbReference>
<evidence type="ECO:0000313" key="4">
    <source>
        <dbReference type="EMBL" id="KAG9511400.1"/>
    </source>
</evidence>
<evidence type="ECO:0000256" key="1">
    <source>
        <dbReference type="ARBA" id="ARBA00006499"/>
    </source>
</evidence>
<proteinExistence type="inferred from homology"/>
<feature type="non-terminal residue" evidence="4">
    <location>
        <position position="1"/>
    </location>
</feature>
<dbReference type="EMBL" id="JAIFTH010000004">
    <property type="protein sequence ID" value="KAG9511400.1"/>
    <property type="molecule type" value="Genomic_DNA"/>
</dbReference>
<dbReference type="InterPro" id="IPR003140">
    <property type="entry name" value="PLipase/COase/thioEstase"/>
</dbReference>
<accession>A0ABQ7SDB1</accession>
<comment type="caution">
    <text evidence="4">The sequence shown here is derived from an EMBL/GenBank/DDBJ whole genome shotgun (WGS) entry which is preliminary data.</text>
</comment>
<gene>
    <name evidence="4" type="primary">LYPLA1</name>
    <name evidence="4" type="ORF">GZH46_00023</name>
</gene>